<keyword evidence="1" id="KW-1133">Transmembrane helix</keyword>
<accession>A0A0H2YTA5</accession>
<dbReference type="HOGENOM" id="CLU_2315354_0_0_9"/>
<protein>
    <submittedName>
        <fullName evidence="2">Uncharacterized protein</fullName>
    </submittedName>
</protein>
<feature type="transmembrane region" description="Helical" evidence="1">
    <location>
        <begin position="46"/>
        <end position="68"/>
    </location>
</feature>
<name>A0A0H2YTA5_CLOP1</name>
<dbReference type="RefSeq" id="WP_003460376.1">
    <property type="nucleotide sequence ID" value="NC_008261.1"/>
</dbReference>
<keyword evidence="3" id="KW-1185">Reference proteome</keyword>
<reference evidence="2 3" key="1">
    <citation type="journal article" date="2006" name="Genome Res.">
        <title>Skewed genomic variability in strains of the toxigenic bacterial pathogen, Clostridium perfringens.</title>
        <authorList>
            <person name="Myers G.S."/>
            <person name="Rasko D.A."/>
            <person name="Cheung J.K."/>
            <person name="Ravel J."/>
            <person name="Seshadri R."/>
            <person name="Deboy R.T."/>
            <person name="Ren Q."/>
            <person name="Varga J."/>
            <person name="Awad M.M."/>
            <person name="Brinkac L.M."/>
            <person name="Daugherty S.C."/>
            <person name="Haft D.H."/>
            <person name="Dodson R.J."/>
            <person name="Madupu R."/>
            <person name="Nelson W.C."/>
            <person name="Rosovitz M.J."/>
            <person name="Sullivan S.A."/>
            <person name="Khouri H."/>
            <person name="Dimitrov G.I."/>
            <person name="Watkins K.L."/>
            <person name="Mulligan S."/>
            <person name="Benton J."/>
            <person name="Radune D."/>
            <person name="Fisher D.J."/>
            <person name="Atkins H.S."/>
            <person name="Hiscox T."/>
            <person name="Jost B.H."/>
            <person name="Billington S.J."/>
            <person name="Songer J.G."/>
            <person name="McClane B.A."/>
            <person name="Titball R.W."/>
            <person name="Rood J.I."/>
            <person name="Melville S.B."/>
            <person name="Paulsen I.T."/>
        </authorList>
    </citation>
    <scope>NUCLEOTIDE SEQUENCE [LARGE SCALE GENOMIC DNA]</scope>
    <source>
        <strain evidence="3">ATCC 13124 / DSM 756 / JCM 1290 / NCIMB 6125 / NCTC 8237 / S 107 / Type A</strain>
    </source>
</reference>
<gene>
    <name evidence="2" type="ordered locus">CPF_1078</name>
</gene>
<dbReference type="EMBL" id="CP000246">
    <property type="protein sequence ID" value="ABG83998.1"/>
    <property type="molecule type" value="Genomic_DNA"/>
</dbReference>
<sequence>MKSLMSFIPMILSLAIATFIFIPINKSLKLSDKIAKIIPTTPKFKPLFFVVCMFLLLLIIGLLGLYVIPMNDLTYYILTGIIAGIGISITVEISPKHHK</sequence>
<feature type="transmembrane region" description="Helical" evidence="1">
    <location>
        <begin position="74"/>
        <end position="93"/>
    </location>
</feature>
<dbReference type="GeneID" id="93002635"/>
<dbReference type="KEGG" id="cpf:CPF_1078"/>
<evidence type="ECO:0000313" key="3">
    <source>
        <dbReference type="Proteomes" id="UP000001823"/>
    </source>
</evidence>
<evidence type="ECO:0000313" key="2">
    <source>
        <dbReference type="EMBL" id="ABG83998.1"/>
    </source>
</evidence>
<dbReference type="Proteomes" id="UP000001823">
    <property type="component" value="Chromosome"/>
</dbReference>
<dbReference type="PaxDb" id="195103-CPF_1078"/>
<feature type="transmembrane region" description="Helical" evidence="1">
    <location>
        <begin position="6"/>
        <end position="25"/>
    </location>
</feature>
<keyword evidence="1" id="KW-0812">Transmembrane</keyword>
<keyword evidence="1" id="KW-0472">Membrane</keyword>
<organism evidence="2 3">
    <name type="scientific">Clostridium perfringens (strain ATCC 13124 / DSM 756 / JCM 1290 / NCIMB 6125 / NCTC 8237 / Type A)</name>
    <dbReference type="NCBI Taxonomy" id="195103"/>
    <lineage>
        <taxon>Bacteria</taxon>
        <taxon>Bacillati</taxon>
        <taxon>Bacillota</taxon>
        <taxon>Clostridia</taxon>
        <taxon>Eubacteriales</taxon>
        <taxon>Clostridiaceae</taxon>
        <taxon>Clostridium</taxon>
    </lineage>
</organism>
<dbReference type="AlphaFoldDB" id="A0A0H2YTA5"/>
<evidence type="ECO:0000256" key="1">
    <source>
        <dbReference type="SAM" id="Phobius"/>
    </source>
</evidence>
<proteinExistence type="predicted"/>